<dbReference type="PANTHER" id="PTHR43201:SF30">
    <property type="entry name" value="AMP-DEPENDENT SYNTHETASE_LIGASE DOMAIN-CONTAINING PROTEIN"/>
    <property type="match status" value="1"/>
</dbReference>
<evidence type="ECO:0000313" key="2">
    <source>
        <dbReference type="EMBL" id="CAE6377623.1"/>
    </source>
</evidence>
<accession>A0A8H2WIX7</accession>
<organism evidence="2 3">
    <name type="scientific">Rhizoctonia solani</name>
    <dbReference type="NCBI Taxonomy" id="456999"/>
    <lineage>
        <taxon>Eukaryota</taxon>
        <taxon>Fungi</taxon>
        <taxon>Dikarya</taxon>
        <taxon>Basidiomycota</taxon>
        <taxon>Agaricomycotina</taxon>
        <taxon>Agaricomycetes</taxon>
        <taxon>Cantharellales</taxon>
        <taxon>Ceratobasidiaceae</taxon>
        <taxon>Rhizoctonia</taxon>
    </lineage>
</organism>
<dbReference type="PROSITE" id="PS00455">
    <property type="entry name" value="AMP_BINDING"/>
    <property type="match status" value="1"/>
</dbReference>
<dbReference type="InterPro" id="IPR020845">
    <property type="entry name" value="AMP-binding_CS"/>
</dbReference>
<feature type="domain" description="AMP-dependent synthetase/ligase" evidence="1">
    <location>
        <begin position="71"/>
        <end position="311"/>
    </location>
</feature>
<name>A0A8H2WIX7_9AGAM</name>
<dbReference type="GO" id="GO:0031956">
    <property type="term" value="F:medium-chain fatty acid-CoA ligase activity"/>
    <property type="evidence" value="ECO:0007669"/>
    <property type="project" value="TreeGrafter"/>
</dbReference>
<evidence type="ECO:0000313" key="3">
    <source>
        <dbReference type="Proteomes" id="UP000663840"/>
    </source>
</evidence>
<dbReference type="AlphaFoldDB" id="A0A8H2WIX7"/>
<dbReference type="Gene3D" id="3.40.50.980">
    <property type="match status" value="1"/>
</dbReference>
<dbReference type="EMBL" id="CAJMWR010000445">
    <property type="protein sequence ID" value="CAE6377623.1"/>
    <property type="molecule type" value="Genomic_DNA"/>
</dbReference>
<dbReference type="InterPro" id="IPR042099">
    <property type="entry name" value="ANL_N_sf"/>
</dbReference>
<dbReference type="Gene3D" id="3.40.50.12780">
    <property type="entry name" value="N-terminal domain of ligase-like"/>
    <property type="match status" value="1"/>
</dbReference>
<comment type="caution">
    <text evidence="2">The sequence shown here is derived from an EMBL/GenBank/DDBJ whole genome shotgun (WGS) entry which is preliminary data.</text>
</comment>
<dbReference type="SUPFAM" id="SSF56801">
    <property type="entry name" value="Acetyl-CoA synthetase-like"/>
    <property type="match status" value="1"/>
</dbReference>
<gene>
    <name evidence="2" type="ORF">RDB_LOCUS23116</name>
</gene>
<protein>
    <recommendedName>
        <fullName evidence="1">AMP-dependent synthetase/ligase domain-containing protein</fullName>
    </recommendedName>
</protein>
<dbReference type="GO" id="GO:0006631">
    <property type="term" value="P:fatty acid metabolic process"/>
    <property type="evidence" value="ECO:0007669"/>
    <property type="project" value="TreeGrafter"/>
</dbReference>
<evidence type="ECO:0000259" key="1">
    <source>
        <dbReference type="Pfam" id="PF00501"/>
    </source>
</evidence>
<sequence>MTFSMSNLGLRRSLLSTTTIRHRLYIHERRYLSQTVDSTRPGTHSIVSGPLDPPLSELTMPDFYRTQILPNHASRPALISRHENNVRWNFAEFDVRIERMARGLLVAGVKPGDRVAAIMGNCSAYAVLQWACARIGAILVTVNPAYKVHEIVAALNTVTASTLILTPTVRKSSLLQAIFDELPTLASTPAGEEINDPGLPSLRRIFVVDNTGDQTLFKKELNRGPCVVDLAEIASTQYGAEPQHEAEKILDRALDRHDVINLQFTSGTTGLPKAVSLTHRNLLNNALSVGRCMRFSDRDSLCNVPPLFHCFDKCKPSRLDIHVAADIKTGSPIVARGDAFSPPPPSSPLPSPFALLSFSPKDIVQAVSYERCTAIHGVPTHFIGVLDELDRVGSGVDMSSLRTGIASGSAVPIDLIQKLIRRLNMRDLTISYGMSGFCGI</sequence>
<dbReference type="Proteomes" id="UP000663840">
    <property type="component" value="Unassembled WGS sequence"/>
</dbReference>
<dbReference type="Pfam" id="PF00501">
    <property type="entry name" value="AMP-binding"/>
    <property type="match status" value="1"/>
</dbReference>
<dbReference type="InterPro" id="IPR000873">
    <property type="entry name" value="AMP-dep_synth/lig_dom"/>
</dbReference>
<proteinExistence type="predicted"/>
<reference evidence="2" key="1">
    <citation type="submission" date="2021-01" db="EMBL/GenBank/DDBJ databases">
        <authorList>
            <person name="Kaushik A."/>
        </authorList>
    </citation>
    <scope>NUCLEOTIDE SEQUENCE</scope>
    <source>
        <strain evidence="2">AG1-1A</strain>
    </source>
</reference>
<dbReference type="PANTHER" id="PTHR43201">
    <property type="entry name" value="ACYL-COA SYNTHETASE"/>
    <property type="match status" value="1"/>
</dbReference>